<dbReference type="EMBL" id="BAABFL010000013">
    <property type="protein sequence ID" value="GAA4647908.1"/>
    <property type="molecule type" value="Genomic_DNA"/>
</dbReference>
<reference evidence="4" key="1">
    <citation type="journal article" date="2019" name="Int. J. Syst. Evol. Microbiol.">
        <title>The Global Catalogue of Microorganisms (GCM) 10K type strain sequencing project: providing services to taxonomists for standard genome sequencing and annotation.</title>
        <authorList>
            <consortium name="The Broad Institute Genomics Platform"/>
            <consortium name="The Broad Institute Genome Sequencing Center for Infectious Disease"/>
            <person name="Wu L."/>
            <person name="Ma J."/>
        </authorList>
    </citation>
    <scope>NUCLEOTIDE SEQUENCE [LARGE SCALE GENOMIC DNA]</scope>
    <source>
        <strain evidence="4">JCM 17805</strain>
    </source>
</reference>
<comment type="caution">
    <text evidence="3">The sequence shown here is derived from an EMBL/GenBank/DDBJ whole genome shotgun (WGS) entry which is preliminary data.</text>
</comment>
<dbReference type="PROSITE" id="PS50818">
    <property type="entry name" value="INTEIN_C_TER"/>
    <property type="match status" value="1"/>
</dbReference>
<dbReference type="NCBIfam" id="TIGR01443">
    <property type="entry name" value="intein_Cterm"/>
    <property type="match status" value="1"/>
</dbReference>
<gene>
    <name evidence="3" type="ORF">GCM10023116_01700</name>
</gene>
<proteinExistence type="predicted"/>
<evidence type="ECO:0000259" key="2">
    <source>
        <dbReference type="Pfam" id="PF17289"/>
    </source>
</evidence>
<name>A0ABP8UVI1_9GAMM</name>
<dbReference type="Gene3D" id="3.30.420.240">
    <property type="match status" value="1"/>
</dbReference>
<keyword evidence="1" id="KW-1188">Viral release from host cell</keyword>
<organism evidence="3 4">
    <name type="scientific">Kistimonas scapharcae</name>
    <dbReference type="NCBI Taxonomy" id="1036133"/>
    <lineage>
        <taxon>Bacteria</taxon>
        <taxon>Pseudomonadati</taxon>
        <taxon>Pseudomonadota</taxon>
        <taxon>Gammaproteobacteria</taxon>
        <taxon>Oceanospirillales</taxon>
        <taxon>Endozoicomonadaceae</taxon>
        <taxon>Kistimonas</taxon>
    </lineage>
</organism>
<evidence type="ECO:0000313" key="3">
    <source>
        <dbReference type="EMBL" id="GAA4647908.1"/>
    </source>
</evidence>
<sequence length="359" mass="41435">MPVYDIQVAGNSNFFVEGILTHNCGIIDDVHKSWKEADSENIREDVWEWYTGVFYNRAAPGAGIILIMTRWHHDDLAGRLLEDAKNGGDQWELVEYPAIAVNDEPYRRKGEPLHPERYNLKALERIQRVSGPRVWQALFQQKPTADEGDFFTQQMIRYYKPNDLPPRDELRYYTAWDLAVGTKDTNDWSVGITVGMDKNENIWVVDLFRARVDSKDLVEEIIDEWELWRQDIIGLEEGVIKHSIGPFLDKRIKERRATSLNYEPLKVGRADKVARARSIQGMMRQGRVYIPENAGFTPDFINELLQFPNGKHDDQVDALAHIGQMLADMDSPGGEPVKRKKSWRDLLKRKAKKRGVMAA</sequence>
<dbReference type="NCBIfam" id="TIGR01630">
    <property type="entry name" value="psiM2_ORF9"/>
    <property type="match status" value="1"/>
</dbReference>
<dbReference type="InterPro" id="IPR030934">
    <property type="entry name" value="Intein_C"/>
</dbReference>
<dbReference type="Gene3D" id="2.170.16.10">
    <property type="entry name" value="Hedgehog/Intein (Hint) domain"/>
    <property type="match status" value="1"/>
</dbReference>
<evidence type="ECO:0000313" key="4">
    <source>
        <dbReference type="Proteomes" id="UP001500604"/>
    </source>
</evidence>
<dbReference type="InterPro" id="IPR006517">
    <property type="entry name" value="Phage_terminase_lsu-like_C"/>
</dbReference>
<keyword evidence="4" id="KW-1185">Reference proteome</keyword>
<dbReference type="Pfam" id="PF03237">
    <property type="entry name" value="Terminase_6N"/>
    <property type="match status" value="1"/>
</dbReference>
<accession>A0ABP8UVI1</accession>
<feature type="domain" description="Terminase large subunit gp17-like C-terminal" evidence="2">
    <location>
        <begin position="175"/>
        <end position="322"/>
    </location>
</feature>
<dbReference type="Proteomes" id="UP001500604">
    <property type="component" value="Unassembled WGS sequence"/>
</dbReference>
<dbReference type="Pfam" id="PF17289">
    <property type="entry name" value="Terminase_6C"/>
    <property type="match status" value="1"/>
</dbReference>
<evidence type="ECO:0000256" key="1">
    <source>
        <dbReference type="ARBA" id="ARBA00022612"/>
    </source>
</evidence>
<protein>
    <recommendedName>
        <fullName evidence="2">Terminase large subunit gp17-like C-terminal domain-containing protein</fullName>
    </recommendedName>
</protein>
<dbReference type="InterPro" id="IPR035421">
    <property type="entry name" value="Terminase_6C"/>
</dbReference>